<dbReference type="FunFam" id="3.50.7.10:FF:000001">
    <property type="entry name" value="60 kDa chaperonin"/>
    <property type="match status" value="1"/>
</dbReference>
<keyword evidence="6" id="KW-0963">Cytoplasm</keyword>
<comment type="subcellular location">
    <subcellularLocation>
        <location evidence="6">Cytoplasm</location>
    </subcellularLocation>
</comment>
<dbReference type="InterPro" id="IPR018370">
    <property type="entry name" value="Chaperonin_Cpn60_CS"/>
</dbReference>
<name>L0DEY3_SINAD</name>
<comment type="similarity">
    <text evidence="1 6 7">Belongs to the chaperonin (HSP60) family.</text>
</comment>
<dbReference type="RefSeq" id="WP_015246511.1">
    <property type="nucleotide sequence ID" value="NC_019892.1"/>
</dbReference>
<dbReference type="GO" id="GO:0140662">
    <property type="term" value="F:ATP-dependent protein folding chaperone"/>
    <property type="evidence" value="ECO:0007669"/>
    <property type="project" value="InterPro"/>
</dbReference>
<dbReference type="SUPFAM" id="SSF54849">
    <property type="entry name" value="GroEL-intermediate domain like"/>
    <property type="match status" value="1"/>
</dbReference>
<dbReference type="STRING" id="886293.Sinac_3082"/>
<keyword evidence="11" id="KW-1185">Reference proteome</keyword>
<dbReference type="GO" id="GO:0051082">
    <property type="term" value="F:unfolded protein binding"/>
    <property type="evidence" value="ECO:0007669"/>
    <property type="project" value="UniProtKB-UniRule"/>
</dbReference>
<dbReference type="InterPro" id="IPR027409">
    <property type="entry name" value="GroEL-like_apical_dom_sf"/>
</dbReference>
<evidence type="ECO:0000256" key="5">
    <source>
        <dbReference type="ARBA" id="ARBA00023235"/>
    </source>
</evidence>
<dbReference type="InterPro" id="IPR027410">
    <property type="entry name" value="TCP-1-like_intermed_sf"/>
</dbReference>
<comment type="function">
    <text evidence="6 8">Together with its co-chaperonin GroES, plays an essential role in assisting protein folding. The GroEL-GroES system forms a nano-cage that allows encapsulation of the non-native substrate proteins and provides a physical environment optimized to promote and accelerate protein folding.</text>
</comment>
<protein>
    <recommendedName>
        <fullName evidence="6">Chaperonin GroEL</fullName>
        <ecNumber evidence="6">5.6.1.7</ecNumber>
    </recommendedName>
    <alternativeName>
        <fullName evidence="6">60 kDa chaperonin</fullName>
    </alternativeName>
    <alternativeName>
        <fullName evidence="6">Chaperonin-60</fullName>
        <shortName evidence="6">Cpn60</shortName>
    </alternativeName>
</protein>
<evidence type="ECO:0000256" key="7">
    <source>
        <dbReference type="RuleBase" id="RU000418"/>
    </source>
</evidence>
<keyword evidence="3 6" id="KW-0067">ATP-binding</keyword>
<dbReference type="GO" id="GO:0005524">
    <property type="term" value="F:ATP binding"/>
    <property type="evidence" value="ECO:0007669"/>
    <property type="project" value="UniProtKB-UniRule"/>
</dbReference>
<dbReference type="GO" id="GO:0016853">
    <property type="term" value="F:isomerase activity"/>
    <property type="evidence" value="ECO:0007669"/>
    <property type="project" value="UniProtKB-KW"/>
</dbReference>
<keyword evidence="2 6" id="KW-0547">Nucleotide-binding</keyword>
<sequence>MAKQLLFSDAARRKLLEGVDVLAHAVGTTLGPTGRNVILSKSFGGPTVTKDGVTVSKEIELPDPFENMGAKLVNVVASKTSDTAGDGTTTATILARALFREGLRNITSGANPTAVRRGIEKAVEAAVTELRDKLSRPVSKKEEIAQVGTISANNDATIGNMLADAVERVGRDGVITVEEGKTATTTLDFVEGMQFDKGYLSPYFVTSPTTMEVIFDDALILLHEKKISSLREMIPLLEKVAQSGKPLLIIAEDVDGEALATLVVNKLRGVLNIAAVKAPGFGDRRKAMLADIAILTGGTVISEDLGLKLENLTLKDLGTAKQIKVNKDSTTLIQGAGKKADIQKRIDQLRRQIEETESEYDKEKFQERLAKLSGGVALINVGAATEAAMKEIKARVEDALHATRAAAEEGIVPGGGVALLRVIPAVEKLRDTLKGDEQLGASIVLRGLEEPIRHIASNSGHDGAVVAEEVKSREGAIGFNANTGEYVDLFKAGIVDPTKVTRSALQNAASIAALMLTTEAMITNIKDDEKDGASRVEGSVR</sequence>
<dbReference type="PANTHER" id="PTHR45633">
    <property type="entry name" value="60 KDA HEAT SHOCK PROTEIN, MITOCHONDRIAL"/>
    <property type="match status" value="1"/>
</dbReference>
<keyword evidence="4 6" id="KW-0143">Chaperone</keyword>
<dbReference type="Gene3D" id="3.30.260.10">
    <property type="entry name" value="TCP-1-like chaperonin intermediate domain"/>
    <property type="match status" value="1"/>
</dbReference>
<dbReference type="Pfam" id="PF00118">
    <property type="entry name" value="Cpn60_TCP1"/>
    <property type="match status" value="1"/>
</dbReference>
<evidence type="ECO:0000256" key="3">
    <source>
        <dbReference type="ARBA" id="ARBA00022840"/>
    </source>
</evidence>
<feature type="binding site" evidence="6">
    <location>
        <begin position="86"/>
        <end position="90"/>
    </location>
    <ligand>
        <name>ATP</name>
        <dbReference type="ChEBI" id="CHEBI:30616"/>
    </ligand>
</feature>
<organism evidence="10 11">
    <name type="scientific">Singulisphaera acidiphila (strain ATCC BAA-1392 / DSM 18658 / VKM B-2454 / MOB10)</name>
    <dbReference type="NCBI Taxonomy" id="886293"/>
    <lineage>
        <taxon>Bacteria</taxon>
        <taxon>Pseudomonadati</taxon>
        <taxon>Planctomycetota</taxon>
        <taxon>Planctomycetia</taxon>
        <taxon>Isosphaerales</taxon>
        <taxon>Isosphaeraceae</taxon>
        <taxon>Singulisphaera</taxon>
    </lineage>
</organism>
<dbReference type="InterPro" id="IPR027413">
    <property type="entry name" value="GROEL-like_equatorial_sf"/>
</dbReference>
<dbReference type="CDD" id="cd03344">
    <property type="entry name" value="GroEL"/>
    <property type="match status" value="1"/>
</dbReference>
<dbReference type="Proteomes" id="UP000010798">
    <property type="component" value="Chromosome"/>
</dbReference>
<proteinExistence type="inferred from homology"/>
<dbReference type="PRINTS" id="PR00298">
    <property type="entry name" value="CHAPERONIN60"/>
</dbReference>
<keyword evidence="5 6" id="KW-0413">Isomerase</keyword>
<evidence type="ECO:0000313" key="11">
    <source>
        <dbReference type="Proteomes" id="UP000010798"/>
    </source>
</evidence>
<dbReference type="EMBL" id="CP003364">
    <property type="protein sequence ID" value="AGA27363.1"/>
    <property type="molecule type" value="Genomic_DNA"/>
</dbReference>
<evidence type="ECO:0000256" key="9">
    <source>
        <dbReference type="SAM" id="Coils"/>
    </source>
</evidence>
<dbReference type="NCBIfam" id="TIGR02348">
    <property type="entry name" value="GroEL"/>
    <property type="match status" value="1"/>
</dbReference>
<dbReference type="PROSITE" id="PS00296">
    <property type="entry name" value="CHAPERONINS_CPN60"/>
    <property type="match status" value="1"/>
</dbReference>
<dbReference type="HOGENOM" id="CLU_016503_3_0_0"/>
<dbReference type="NCBIfam" id="NF009489">
    <property type="entry name" value="PRK12851.1"/>
    <property type="match status" value="1"/>
</dbReference>
<dbReference type="KEGG" id="saci:Sinac_3082"/>
<dbReference type="NCBIfam" id="NF000592">
    <property type="entry name" value="PRK00013.1"/>
    <property type="match status" value="1"/>
</dbReference>
<feature type="binding site" evidence="6">
    <location>
        <position position="496"/>
    </location>
    <ligand>
        <name>ATP</name>
        <dbReference type="ChEBI" id="CHEBI:30616"/>
    </ligand>
</feature>
<evidence type="ECO:0000256" key="4">
    <source>
        <dbReference type="ARBA" id="ARBA00023186"/>
    </source>
</evidence>
<dbReference type="GO" id="GO:0042026">
    <property type="term" value="P:protein refolding"/>
    <property type="evidence" value="ECO:0007669"/>
    <property type="project" value="UniProtKB-UniRule"/>
</dbReference>
<feature type="binding site" evidence="6">
    <location>
        <position position="415"/>
    </location>
    <ligand>
        <name>ATP</name>
        <dbReference type="ChEBI" id="CHEBI:30616"/>
    </ligand>
</feature>
<feature type="binding site" evidence="6">
    <location>
        <begin position="29"/>
        <end position="32"/>
    </location>
    <ligand>
        <name>ATP</name>
        <dbReference type="ChEBI" id="CHEBI:30616"/>
    </ligand>
</feature>
<dbReference type="AlphaFoldDB" id="L0DEY3"/>
<keyword evidence="9" id="KW-0175">Coiled coil</keyword>
<dbReference type="InterPro" id="IPR002423">
    <property type="entry name" value="Cpn60/GroEL/TCP-1"/>
</dbReference>
<dbReference type="NCBIfam" id="NF009487">
    <property type="entry name" value="PRK12849.1"/>
    <property type="match status" value="1"/>
</dbReference>
<evidence type="ECO:0000256" key="1">
    <source>
        <dbReference type="ARBA" id="ARBA00006607"/>
    </source>
</evidence>
<dbReference type="Gene3D" id="3.50.7.10">
    <property type="entry name" value="GroEL"/>
    <property type="match status" value="1"/>
</dbReference>
<dbReference type="Gene3D" id="1.10.560.10">
    <property type="entry name" value="GroEL-like equatorial domain"/>
    <property type="match status" value="1"/>
</dbReference>
<dbReference type="InterPro" id="IPR001844">
    <property type="entry name" value="Cpn60/GroEL"/>
</dbReference>
<dbReference type="GO" id="GO:0005737">
    <property type="term" value="C:cytoplasm"/>
    <property type="evidence" value="ECO:0007669"/>
    <property type="project" value="UniProtKB-SubCell"/>
</dbReference>
<dbReference type="SUPFAM" id="SSF48592">
    <property type="entry name" value="GroEL equatorial domain-like"/>
    <property type="match status" value="1"/>
</dbReference>
<gene>
    <name evidence="6" type="primary">groEL</name>
    <name evidence="6" type="synonym">groL</name>
    <name evidence="10" type="ordered locus">Sinac_3082</name>
</gene>
<comment type="caution">
    <text evidence="6">Lacks conserved residue(s) required for the propagation of feature annotation.</text>
</comment>
<feature type="coiled-coil region" evidence="9">
    <location>
        <begin position="339"/>
        <end position="366"/>
    </location>
</feature>
<reference evidence="10 11" key="1">
    <citation type="submission" date="2012-02" db="EMBL/GenBank/DDBJ databases">
        <title>Complete sequence of chromosome of Singulisphaera acidiphila DSM 18658.</title>
        <authorList>
            <consortium name="US DOE Joint Genome Institute (JGI-PGF)"/>
            <person name="Lucas S."/>
            <person name="Copeland A."/>
            <person name="Lapidus A."/>
            <person name="Glavina del Rio T."/>
            <person name="Dalin E."/>
            <person name="Tice H."/>
            <person name="Bruce D."/>
            <person name="Goodwin L."/>
            <person name="Pitluck S."/>
            <person name="Peters L."/>
            <person name="Ovchinnikova G."/>
            <person name="Chertkov O."/>
            <person name="Kyrpides N."/>
            <person name="Mavromatis K."/>
            <person name="Ivanova N."/>
            <person name="Brettin T."/>
            <person name="Detter J.C."/>
            <person name="Han C."/>
            <person name="Larimer F."/>
            <person name="Land M."/>
            <person name="Hauser L."/>
            <person name="Markowitz V."/>
            <person name="Cheng J.-F."/>
            <person name="Hugenholtz P."/>
            <person name="Woyke T."/>
            <person name="Wu D."/>
            <person name="Tindall B."/>
            <person name="Pomrenke H."/>
            <person name="Brambilla E."/>
            <person name="Klenk H.-P."/>
            <person name="Eisen J.A."/>
        </authorList>
    </citation>
    <scope>NUCLEOTIDE SEQUENCE [LARGE SCALE GENOMIC DNA]</scope>
    <source>
        <strain evidence="11">ATCC BAA-1392 / DSM 18658 / VKM B-2454 / MOB10</strain>
    </source>
</reference>
<dbReference type="SUPFAM" id="SSF52029">
    <property type="entry name" value="GroEL apical domain-like"/>
    <property type="match status" value="1"/>
</dbReference>
<evidence type="ECO:0000256" key="6">
    <source>
        <dbReference type="HAMAP-Rule" id="MF_00600"/>
    </source>
</evidence>
<evidence type="ECO:0000256" key="8">
    <source>
        <dbReference type="RuleBase" id="RU000419"/>
    </source>
</evidence>
<dbReference type="EC" id="5.6.1.7" evidence="6"/>
<accession>L0DEY3</accession>
<evidence type="ECO:0000256" key="2">
    <source>
        <dbReference type="ARBA" id="ARBA00022741"/>
    </source>
</evidence>
<dbReference type="HAMAP" id="MF_00600">
    <property type="entry name" value="CH60"/>
    <property type="match status" value="1"/>
</dbReference>
<comment type="subunit">
    <text evidence="6 8">Forms a cylinder of 14 subunits composed of two heptameric rings stacked back-to-back. Interacts with the co-chaperonin GroES.</text>
</comment>
<dbReference type="OrthoDB" id="9766614at2"/>
<feature type="binding site" evidence="6">
    <location>
        <position position="50"/>
    </location>
    <ligand>
        <name>ATP</name>
        <dbReference type="ChEBI" id="CHEBI:30616"/>
    </ligand>
</feature>
<dbReference type="NCBIfam" id="NF009488">
    <property type="entry name" value="PRK12850.1"/>
    <property type="match status" value="1"/>
</dbReference>
<dbReference type="eggNOG" id="COG0459">
    <property type="taxonomic scope" value="Bacteria"/>
</dbReference>
<evidence type="ECO:0000313" key="10">
    <source>
        <dbReference type="EMBL" id="AGA27363.1"/>
    </source>
</evidence>